<proteinExistence type="predicted"/>
<dbReference type="GO" id="GO:0043829">
    <property type="term" value="F:tRNA-specific adenosine-37 deaminase activity"/>
    <property type="evidence" value="ECO:0007669"/>
    <property type="project" value="TreeGrafter"/>
</dbReference>
<sequence>MTSPDPDEIARACIDKYTSHREFWPDVRSNGVPQFTVLAGIVLHDSDSGQTECISLGTGAKCLPFNKLPKSGEALHDSHAEVLARRGAIRWLYSHLLSGESEWVCDRRLRRGTQVWLYISTLPCGDASTSALAINQPVEMATLKAISPMPQPERGTTARGRDNYNALGWLRTKPARADAPPTISHSCSDKIALWSLVGFQGALLYQLMGPLFFSGLVIGDVLGQFSDSEVDRVREDCQRAFVDRLRPLPDGIQVVHELRIVFTRVLFPHTRSQIVAPNAVSDPESHIWIGPSTNNPDAWETIVNGFRRGIGPKRYQTPRFQPLLCKASFMRLHIICCEVLGEIDDYATTYYQMKRCGCAEKYQFAKSVLRSSGAPLEGWLVSGQEWEDFEANKMD</sequence>
<dbReference type="GO" id="GO:0002100">
    <property type="term" value="P:tRNA wobble adenosine to inosine editing"/>
    <property type="evidence" value="ECO:0007669"/>
    <property type="project" value="InterPro"/>
</dbReference>
<dbReference type="PANTHER" id="PTHR47803:SF1">
    <property type="entry name" value="TRNA-SPECIFIC ADENOSINE DEAMINASE 1"/>
    <property type="match status" value="1"/>
</dbReference>
<dbReference type="Pfam" id="PF02137">
    <property type="entry name" value="A_deamin"/>
    <property type="match status" value="1"/>
</dbReference>
<evidence type="ECO:0000313" key="3">
    <source>
        <dbReference type="Proteomes" id="UP000663840"/>
    </source>
</evidence>
<organism evidence="2 3">
    <name type="scientific">Rhizoctonia solani</name>
    <dbReference type="NCBI Taxonomy" id="456999"/>
    <lineage>
        <taxon>Eukaryota</taxon>
        <taxon>Fungi</taxon>
        <taxon>Dikarya</taxon>
        <taxon>Basidiomycota</taxon>
        <taxon>Agaricomycotina</taxon>
        <taxon>Agaricomycetes</taxon>
        <taxon>Cantharellales</taxon>
        <taxon>Ceratobasidiaceae</taxon>
        <taxon>Rhizoctonia</taxon>
    </lineage>
</organism>
<name>A0A8H3H021_9AGAM</name>
<gene>
    <name evidence="2" type="ORF">RDB_LOCUS121711</name>
</gene>
<protein>
    <recommendedName>
        <fullName evidence="1">A to I editase domain-containing protein</fullName>
    </recommendedName>
</protein>
<dbReference type="SMART" id="SM00552">
    <property type="entry name" value="ADEAMc"/>
    <property type="match status" value="1"/>
</dbReference>
<accession>A0A8H3H021</accession>
<dbReference type="InterPro" id="IPR042935">
    <property type="entry name" value="Tad1"/>
</dbReference>
<dbReference type="PROSITE" id="PS50141">
    <property type="entry name" value="A_DEAMIN_EDITASE"/>
    <property type="match status" value="1"/>
</dbReference>
<dbReference type="EMBL" id="CAJMWR010003920">
    <property type="protein sequence ID" value="CAE6474468.1"/>
    <property type="molecule type" value="Genomic_DNA"/>
</dbReference>
<dbReference type="AlphaFoldDB" id="A0A8H3H021"/>
<dbReference type="PANTHER" id="PTHR47803">
    <property type="entry name" value="TRNA-SPECIFIC ADENOSINE DEAMINASE 1"/>
    <property type="match status" value="1"/>
</dbReference>
<dbReference type="GO" id="GO:0003723">
    <property type="term" value="F:RNA binding"/>
    <property type="evidence" value="ECO:0007669"/>
    <property type="project" value="InterPro"/>
</dbReference>
<feature type="domain" description="A to I editase" evidence="1">
    <location>
        <begin position="55"/>
        <end position="389"/>
    </location>
</feature>
<reference evidence="2" key="1">
    <citation type="submission" date="2021-01" db="EMBL/GenBank/DDBJ databases">
        <authorList>
            <person name="Kaushik A."/>
        </authorList>
    </citation>
    <scope>NUCLEOTIDE SEQUENCE</scope>
    <source>
        <strain evidence="2">AG1-1A</strain>
    </source>
</reference>
<evidence type="ECO:0000313" key="2">
    <source>
        <dbReference type="EMBL" id="CAE6474468.1"/>
    </source>
</evidence>
<dbReference type="InterPro" id="IPR002466">
    <property type="entry name" value="A_deamin"/>
</dbReference>
<evidence type="ECO:0000259" key="1">
    <source>
        <dbReference type="PROSITE" id="PS50141"/>
    </source>
</evidence>
<dbReference type="Proteomes" id="UP000663840">
    <property type="component" value="Unassembled WGS sequence"/>
</dbReference>
<comment type="caution">
    <text evidence="2">The sequence shown here is derived from an EMBL/GenBank/DDBJ whole genome shotgun (WGS) entry which is preliminary data.</text>
</comment>